<dbReference type="RefSeq" id="XP_015265108.1">
    <property type="nucleotide sequence ID" value="XM_015409622.1"/>
</dbReference>
<dbReference type="Proteomes" id="UP000694871">
    <property type="component" value="Unplaced"/>
</dbReference>
<evidence type="ECO:0000313" key="5">
    <source>
        <dbReference type="RefSeq" id="XP_015265107.1"/>
    </source>
</evidence>
<dbReference type="RefSeq" id="XP_015265107.1">
    <property type="nucleotide sequence ID" value="XM_015409621.1"/>
</dbReference>
<reference evidence="5 6" key="1">
    <citation type="submission" date="2025-05" db="UniProtKB">
        <authorList>
            <consortium name="RefSeq"/>
        </authorList>
    </citation>
    <scope>IDENTIFICATION</scope>
</reference>
<keyword evidence="2" id="KW-0416">Keratin</keyword>
<feature type="region of interest" description="Disordered" evidence="3">
    <location>
        <begin position="283"/>
        <end position="352"/>
    </location>
</feature>
<evidence type="ECO:0000256" key="3">
    <source>
        <dbReference type="SAM" id="MobiDB-lite"/>
    </source>
</evidence>
<evidence type="ECO:0000256" key="1">
    <source>
        <dbReference type="ARBA" id="ARBA00008702"/>
    </source>
</evidence>
<feature type="compositionally biased region" description="Polar residues" evidence="3">
    <location>
        <begin position="293"/>
        <end position="304"/>
    </location>
</feature>
<proteinExistence type="inferred from homology"/>
<name>A0ABM1JUH0_GEKJA</name>
<dbReference type="InterPro" id="IPR003461">
    <property type="entry name" value="Keratin"/>
</dbReference>
<protein>
    <submittedName>
        <fullName evidence="5 6">Uncharacterized protein LOC107109047</fullName>
    </submittedName>
</protein>
<dbReference type="Pfam" id="PF02422">
    <property type="entry name" value="Keratin"/>
    <property type="match status" value="3"/>
</dbReference>
<comment type="similarity">
    <text evidence="1">Belongs to the avian keratin family.</text>
</comment>
<organism evidence="4 5">
    <name type="scientific">Gekko japonicus</name>
    <name type="common">Schlegel's Japanese gecko</name>
    <dbReference type="NCBI Taxonomy" id="146911"/>
    <lineage>
        <taxon>Eukaryota</taxon>
        <taxon>Metazoa</taxon>
        <taxon>Chordata</taxon>
        <taxon>Craniata</taxon>
        <taxon>Vertebrata</taxon>
        <taxon>Euteleostomi</taxon>
        <taxon>Lepidosauria</taxon>
        <taxon>Squamata</taxon>
        <taxon>Bifurcata</taxon>
        <taxon>Gekkota</taxon>
        <taxon>Gekkonidae</taxon>
        <taxon>Gekkoninae</taxon>
        <taxon>Gekko</taxon>
    </lineage>
</organism>
<keyword evidence="4" id="KW-1185">Reference proteome</keyword>
<gene>
    <name evidence="5 6" type="primary">LOC107109047</name>
</gene>
<accession>A0ABM1JUH0</accession>
<evidence type="ECO:0000256" key="2">
    <source>
        <dbReference type="ARBA" id="ARBA00022744"/>
    </source>
</evidence>
<dbReference type="PANTHER" id="PTHR31203">
    <property type="entry name" value="BETA-KERATIN-RELATED PROTEIN-RELATED"/>
    <property type="match status" value="1"/>
</dbReference>
<dbReference type="PANTHER" id="PTHR31203:SF1">
    <property type="entry name" value="BETA-KERATIN-RELATED PROTEIN-RELATED"/>
    <property type="match status" value="1"/>
</dbReference>
<dbReference type="GeneID" id="107109047"/>
<evidence type="ECO:0000313" key="6">
    <source>
        <dbReference type="RefSeq" id="XP_015265108.1"/>
    </source>
</evidence>
<evidence type="ECO:0000313" key="4">
    <source>
        <dbReference type="Proteomes" id="UP000694871"/>
    </source>
</evidence>
<sequence length="352" mass="36432">MSKTGVKCVTTPCVTSIPDAKVIIHPPSLKLTLPGLILATSPGKTLVETETACLTNGLDGCSTALVTKSSGPRALCGSTPCCISTTPDSQMVIKPPPVCITIPGAVLTSFPNECLIATSQPCIPAGSQPPAITRSASVSDGPMVSTPLSRSSSVPCGLDTASACVAQGPSSKVVIYPPPIELIIPGPLLEIEAEECAVEVHNPCETAGAITSGEQNETKALTSHANSCTEVCGSLGSSPCVSQGPEMKITIQPPPIEVDLPGPILRVFPEECKVETFSPCAPENLALGESSRPALTNGDSSLSTGKRPLPDIRRPPRPWAEIYSRSVTPRSLTAGPQPMIKHRNSFSSASCY</sequence>